<keyword evidence="2" id="KW-0418">Kinase</keyword>
<reference evidence="2 3" key="1">
    <citation type="submission" date="2023-07" db="EMBL/GenBank/DDBJ databases">
        <title>Sequencing the genomes of 1000 actinobacteria strains.</title>
        <authorList>
            <person name="Klenk H.-P."/>
        </authorList>
    </citation>
    <scope>NUCLEOTIDE SEQUENCE [LARGE SCALE GENOMIC DNA]</scope>
    <source>
        <strain evidence="2 3">DSM 44388</strain>
    </source>
</reference>
<accession>A0ABT9NVU9</accession>
<evidence type="ECO:0000313" key="3">
    <source>
        <dbReference type="Proteomes" id="UP001235712"/>
    </source>
</evidence>
<evidence type="ECO:0000313" key="2">
    <source>
        <dbReference type="EMBL" id="MDP9824402.1"/>
    </source>
</evidence>
<organism evidence="2 3">
    <name type="scientific">Kineosporia succinea</name>
    <dbReference type="NCBI Taxonomy" id="84632"/>
    <lineage>
        <taxon>Bacteria</taxon>
        <taxon>Bacillati</taxon>
        <taxon>Actinomycetota</taxon>
        <taxon>Actinomycetes</taxon>
        <taxon>Kineosporiales</taxon>
        <taxon>Kineosporiaceae</taxon>
        <taxon>Kineosporia</taxon>
    </lineage>
</organism>
<keyword evidence="3" id="KW-1185">Reference proteome</keyword>
<dbReference type="PANTHER" id="PTHR21310">
    <property type="entry name" value="AMINOGLYCOSIDE PHOSPHOTRANSFERASE-RELATED-RELATED"/>
    <property type="match status" value="1"/>
</dbReference>
<proteinExistence type="predicted"/>
<sequence length="321" mass="34631">MGETKLHTGLGNPLLGWLTGEVLPGEQVVEARPLEGGVNHEMVAVSVLSGDRYVVRRYRRHNPCALELALAQRLAGVVPSVEVVGADLTGEASGEPTLVYRYVDGEPLDLVLDRQSRSTAAESETLGRSVGQVLAQFAAVGFAAPGAFREGSLEPDGTDVLIDPLDAVDRALAAGHAARVLTGREQRDLLALALASTHRVDSVAGARQLVHMDFNPKNLVVHRVHGRWEVAAVLDWEFAFSGSPLTDVGNMLRFSENYPREYVAGFHDGYVDAGGVLPPDWFEISRALDLFTLADILAHPPEGDMFSRVAALVRRRLGDST</sequence>
<gene>
    <name evidence="2" type="ORF">J2S57_000151</name>
</gene>
<feature type="domain" description="Aminoglycoside phosphotransferase" evidence="1">
    <location>
        <begin position="31"/>
        <end position="271"/>
    </location>
</feature>
<keyword evidence="2" id="KW-0808">Transferase</keyword>
<comment type="caution">
    <text evidence="2">The sequence shown here is derived from an EMBL/GenBank/DDBJ whole genome shotgun (WGS) entry which is preliminary data.</text>
</comment>
<dbReference type="RefSeq" id="WP_307236899.1">
    <property type="nucleotide sequence ID" value="NZ_JAUSQZ010000001.1"/>
</dbReference>
<dbReference type="Proteomes" id="UP001235712">
    <property type="component" value="Unassembled WGS sequence"/>
</dbReference>
<dbReference type="SUPFAM" id="SSF56112">
    <property type="entry name" value="Protein kinase-like (PK-like)"/>
    <property type="match status" value="1"/>
</dbReference>
<dbReference type="InterPro" id="IPR002575">
    <property type="entry name" value="Aminoglycoside_PTrfase"/>
</dbReference>
<dbReference type="GO" id="GO:0016301">
    <property type="term" value="F:kinase activity"/>
    <property type="evidence" value="ECO:0007669"/>
    <property type="project" value="UniProtKB-KW"/>
</dbReference>
<dbReference type="Pfam" id="PF01636">
    <property type="entry name" value="APH"/>
    <property type="match status" value="1"/>
</dbReference>
<dbReference type="InterPro" id="IPR011009">
    <property type="entry name" value="Kinase-like_dom_sf"/>
</dbReference>
<protein>
    <submittedName>
        <fullName evidence="2">Aminoglycoside phosphotransferase (APT) family kinase protein</fullName>
    </submittedName>
</protein>
<dbReference type="InterPro" id="IPR051678">
    <property type="entry name" value="AGP_Transferase"/>
</dbReference>
<dbReference type="EMBL" id="JAUSQZ010000001">
    <property type="protein sequence ID" value="MDP9824402.1"/>
    <property type="molecule type" value="Genomic_DNA"/>
</dbReference>
<evidence type="ECO:0000259" key="1">
    <source>
        <dbReference type="Pfam" id="PF01636"/>
    </source>
</evidence>
<name>A0ABT9NVU9_9ACTN</name>
<dbReference type="Gene3D" id="3.90.1200.10">
    <property type="match status" value="1"/>
</dbReference>